<reference evidence="1" key="1">
    <citation type="submission" date="2006-08" db="EMBL/GenBank/DDBJ databases">
        <title>Complete sequence of Chromosome 3 of Burkholderia cepacia AMMD.</title>
        <authorList>
            <consortium name="US DOE Joint Genome Institute"/>
            <person name="Copeland A."/>
            <person name="Lucas S."/>
            <person name="Lapidus A."/>
            <person name="Barry K."/>
            <person name="Detter J.C."/>
            <person name="Glavina del Rio T."/>
            <person name="Hammon N."/>
            <person name="Israni S."/>
            <person name="Pitluck S."/>
            <person name="Bruce D."/>
            <person name="Chain P."/>
            <person name="Malfatti S."/>
            <person name="Shin M."/>
            <person name="Vergez L."/>
            <person name="Schmutz J."/>
            <person name="Larimer F."/>
            <person name="Land M."/>
            <person name="Hauser L."/>
            <person name="Kyrpides N."/>
            <person name="Kim E."/>
            <person name="Parke J."/>
            <person name="Coenye T."/>
            <person name="Konstantinidis K."/>
            <person name="Ramette A."/>
            <person name="Tiedje J."/>
            <person name="Richardson P."/>
        </authorList>
    </citation>
    <scope>NUCLEOTIDE SEQUENCE</scope>
    <source>
        <strain evidence="1">AMMD</strain>
    </source>
</reference>
<evidence type="ECO:0000313" key="1">
    <source>
        <dbReference type="EMBL" id="ABI91771.1"/>
    </source>
</evidence>
<name>Q0B252_BURCM</name>
<evidence type="ECO:0000313" key="2">
    <source>
        <dbReference type="Proteomes" id="UP000000662"/>
    </source>
</evidence>
<dbReference type="RefSeq" id="WP_011661100.1">
    <property type="nucleotide sequence ID" value="NC_008392.1"/>
</dbReference>
<gene>
    <name evidence="1" type="ordered locus">Bamb_6227</name>
</gene>
<organism evidence="1 2">
    <name type="scientific">Burkholderia ambifaria (strain ATCC BAA-244 / DSM 16087 / CCUG 44356 / LMG 19182 / AMMD)</name>
    <name type="common">Burkholderia cepacia (strain AMMD)</name>
    <dbReference type="NCBI Taxonomy" id="339670"/>
    <lineage>
        <taxon>Bacteria</taxon>
        <taxon>Pseudomonadati</taxon>
        <taxon>Pseudomonadota</taxon>
        <taxon>Betaproteobacteria</taxon>
        <taxon>Burkholderiales</taxon>
        <taxon>Burkholderiaceae</taxon>
        <taxon>Burkholderia</taxon>
        <taxon>Burkholderia cepacia complex</taxon>
    </lineage>
</organism>
<dbReference type="Proteomes" id="UP000000662">
    <property type="component" value="Chromosome 3"/>
</dbReference>
<dbReference type="PATRIC" id="fig|339670.21.peg.6092"/>
<sequence length="726" mass="81780">MNAPHDHSHVNVGSDLTYLQILEANHAIQQWGDETHWLAVTRTVQRSSLFPLSACSLFALLNAFYKMPALLRKIETSMKAEDIADRARNLGIKLQSAQMGWLLPTHYLLGREWLLSMGMLRPQDAAQDVVYLLDFWRRFQLAWRRNDNRLSSREYGHRSQILPDRTLEVFAADLYPCRPGDALHDAAHNFMATASQYCFVAACESRINLHNSGPYRIDDAQQMLVRDFMDLGEGGLPWLDGVAANMPYNNLTVTLATRGCHFDIVDDWGSFESTPEFTSDMITGVGLYTSDPLSDGFIPVGMASADELTSIFRDLTDRIRDAMTKLWTRIAGWSRDQLLDAGALVYNSAMRNLAHVAGVFESDDWFTIDPRAERFRPLLNDEFAECVLGELVGAMSMPSQQASPFVMMQHADRPARMMTPLPCSVVENRDFAASTGGLRRGTSHLAAKTDRYLTTRGILSVADYNAAARTHEPAASSARFRYLCETWVAYHRDTPQADALYRHERRHSRHLHERAATHSLDRRAALTNALYSVLRCLALKPNALPADIEALSGLGAEQTLAVLNTATVGGRAIEIDGRFVLSPLARIALDAHYANEYADACADETFVAHYEAFERINSRLKALITDWQTVELGGQRIANDHQDHEHDFALIDRLCGLHDRVDDILVRLAQAVPRIDNYRSRLQEALEKIDAGAIQWVSDANIDSYHTVWFQLHEDLLRIVGRQRTE</sequence>
<dbReference type="eggNOG" id="ENOG5032UP1">
    <property type="taxonomic scope" value="Bacteria"/>
</dbReference>
<protein>
    <submittedName>
        <fullName evidence="1">Uncharacterized protein</fullName>
    </submittedName>
</protein>
<accession>Q0B252</accession>
<dbReference type="AlphaFoldDB" id="Q0B252"/>
<proteinExistence type="predicted"/>
<dbReference type="EMBL" id="CP000442">
    <property type="protein sequence ID" value="ABI91771.1"/>
    <property type="molecule type" value="Genomic_DNA"/>
</dbReference>
<dbReference type="GeneID" id="93088555"/>
<dbReference type="KEGG" id="bam:Bamb_6227"/>
<keyword evidence="2" id="KW-1185">Reference proteome</keyword>